<accession>A0A1A9UCR0</accession>
<dbReference type="VEuPathDB" id="VectorBase:GAUT000157"/>
<dbReference type="EnsemblMetazoa" id="GAUT000157-RA">
    <property type="protein sequence ID" value="GAUT000157-PA"/>
    <property type="gene ID" value="GAUT000157"/>
</dbReference>
<sequence>MSFGLTITIATTIIAFHLIVRVLNVALYLNPSTSLCSDYEMLIANTRHCVSRCPLKCLNDVCFEDGACPCENFYTTSSEKGLICSRECLPGCKEAGGYCAGPDLCLCPRKNAFFDKLRQKCRKFSFVKDKCLGRCLYGYCDKEGACTCFQGYKYQQKPFGQLCIPECKQDCGRLGYCFLPNMCACRKKSSHYGADGVCHRDEDYIHYRI</sequence>
<organism evidence="1 2">
    <name type="scientific">Glossina austeni</name>
    <name type="common">Savannah tsetse fly</name>
    <dbReference type="NCBI Taxonomy" id="7395"/>
    <lineage>
        <taxon>Eukaryota</taxon>
        <taxon>Metazoa</taxon>
        <taxon>Ecdysozoa</taxon>
        <taxon>Arthropoda</taxon>
        <taxon>Hexapoda</taxon>
        <taxon>Insecta</taxon>
        <taxon>Pterygota</taxon>
        <taxon>Neoptera</taxon>
        <taxon>Endopterygota</taxon>
        <taxon>Diptera</taxon>
        <taxon>Brachycera</taxon>
        <taxon>Muscomorpha</taxon>
        <taxon>Hippoboscoidea</taxon>
        <taxon>Glossinidae</taxon>
        <taxon>Glossina</taxon>
    </lineage>
</organism>
<evidence type="ECO:0000313" key="2">
    <source>
        <dbReference type="Proteomes" id="UP000078200"/>
    </source>
</evidence>
<dbReference type="Gene3D" id="2.10.25.10">
    <property type="entry name" value="Laminin"/>
    <property type="match status" value="2"/>
</dbReference>
<reference evidence="1" key="1">
    <citation type="submission" date="2020-05" db="UniProtKB">
        <authorList>
            <consortium name="EnsemblMetazoa"/>
        </authorList>
    </citation>
    <scope>IDENTIFICATION</scope>
    <source>
        <strain evidence="1">TTRI</strain>
    </source>
</reference>
<dbReference type="STRING" id="7395.A0A1A9UCR0"/>
<protein>
    <submittedName>
        <fullName evidence="1">Uncharacterized protein</fullName>
    </submittedName>
</protein>
<dbReference type="InterPro" id="IPR053255">
    <property type="entry name" value="EGF-like_domain"/>
</dbReference>
<name>A0A1A9UCR0_GLOAU</name>
<dbReference type="Proteomes" id="UP000078200">
    <property type="component" value="Unassembled WGS sequence"/>
</dbReference>
<dbReference type="PANTHER" id="PTHR24047">
    <property type="entry name" value="FI01909P-RELATED"/>
    <property type="match status" value="1"/>
</dbReference>
<evidence type="ECO:0000313" key="1">
    <source>
        <dbReference type="EnsemblMetazoa" id="GAUT000157-PA"/>
    </source>
</evidence>
<dbReference type="AlphaFoldDB" id="A0A1A9UCR0"/>
<dbReference type="PANTHER" id="PTHR24047:SF32">
    <property type="entry name" value="FI01909P-RELATED"/>
    <property type="match status" value="1"/>
</dbReference>
<proteinExistence type="predicted"/>
<keyword evidence="2" id="KW-1185">Reference proteome</keyword>